<evidence type="ECO:0000256" key="1">
    <source>
        <dbReference type="SAM" id="Phobius"/>
    </source>
</evidence>
<proteinExistence type="predicted"/>
<evidence type="ECO:0000313" key="2">
    <source>
        <dbReference type="EMBL" id="KIL54507.1"/>
    </source>
</evidence>
<dbReference type="InParanoid" id="A0A0C2W0A8"/>
<dbReference type="AlphaFoldDB" id="A0A0C2W0A8"/>
<sequence>MVDTHRVNPLAAYGMHSFGALPVWCKFILRSRTGQSVRRPVNRLHQQLLRAASHAEETTVS</sequence>
<accession>A0A0C2W0A8</accession>
<reference evidence="2 3" key="1">
    <citation type="submission" date="2014-04" db="EMBL/GenBank/DDBJ databases">
        <title>Evolutionary Origins and Diversification of the Mycorrhizal Mutualists.</title>
        <authorList>
            <consortium name="DOE Joint Genome Institute"/>
            <consortium name="Mycorrhizal Genomics Consortium"/>
            <person name="Kohler A."/>
            <person name="Kuo A."/>
            <person name="Nagy L.G."/>
            <person name="Floudas D."/>
            <person name="Copeland A."/>
            <person name="Barry K.W."/>
            <person name="Cichocki N."/>
            <person name="Veneault-Fourrey C."/>
            <person name="LaButti K."/>
            <person name="Lindquist E.A."/>
            <person name="Lipzen A."/>
            <person name="Lundell T."/>
            <person name="Morin E."/>
            <person name="Murat C."/>
            <person name="Riley R."/>
            <person name="Ohm R."/>
            <person name="Sun H."/>
            <person name="Tunlid A."/>
            <person name="Henrissat B."/>
            <person name="Grigoriev I.V."/>
            <person name="Hibbett D.S."/>
            <person name="Martin F."/>
        </authorList>
    </citation>
    <scope>NUCLEOTIDE SEQUENCE [LARGE SCALE GENOMIC DNA]</scope>
    <source>
        <strain evidence="2 3">Koide BX008</strain>
    </source>
</reference>
<organism evidence="2 3">
    <name type="scientific">Amanita muscaria (strain Koide BX008)</name>
    <dbReference type="NCBI Taxonomy" id="946122"/>
    <lineage>
        <taxon>Eukaryota</taxon>
        <taxon>Fungi</taxon>
        <taxon>Dikarya</taxon>
        <taxon>Basidiomycota</taxon>
        <taxon>Agaricomycotina</taxon>
        <taxon>Agaricomycetes</taxon>
        <taxon>Agaricomycetidae</taxon>
        <taxon>Agaricales</taxon>
        <taxon>Pluteineae</taxon>
        <taxon>Amanitaceae</taxon>
        <taxon>Amanita</taxon>
    </lineage>
</organism>
<gene>
    <name evidence="2" type="ORF">M378DRAFT_174198</name>
</gene>
<dbReference type="EMBL" id="KN818721">
    <property type="protein sequence ID" value="KIL54507.1"/>
    <property type="molecule type" value="Genomic_DNA"/>
</dbReference>
<protein>
    <submittedName>
        <fullName evidence="2">Uncharacterized protein</fullName>
    </submittedName>
</protein>
<dbReference type="HOGENOM" id="CLU_2922145_0_0_1"/>
<keyword evidence="1" id="KW-1133">Transmembrane helix</keyword>
<name>A0A0C2W0A8_AMAMK</name>
<dbReference type="Proteomes" id="UP000054549">
    <property type="component" value="Unassembled WGS sequence"/>
</dbReference>
<keyword evidence="1" id="KW-0472">Membrane</keyword>
<keyword evidence="1" id="KW-0812">Transmembrane</keyword>
<keyword evidence="3" id="KW-1185">Reference proteome</keyword>
<evidence type="ECO:0000313" key="3">
    <source>
        <dbReference type="Proteomes" id="UP000054549"/>
    </source>
</evidence>
<feature type="transmembrane region" description="Helical" evidence="1">
    <location>
        <begin position="12"/>
        <end position="29"/>
    </location>
</feature>